<dbReference type="SUPFAM" id="SSF56219">
    <property type="entry name" value="DNase I-like"/>
    <property type="match status" value="1"/>
</dbReference>
<dbReference type="InterPro" id="IPR005135">
    <property type="entry name" value="Endo/exonuclease/phosphatase"/>
</dbReference>
<dbReference type="InterPro" id="IPR036691">
    <property type="entry name" value="Endo/exonu/phosph_ase_sf"/>
</dbReference>
<dbReference type="PANTHER" id="PTHR33395">
    <property type="entry name" value="TRANSCRIPTASE, PUTATIVE-RELATED-RELATED"/>
    <property type="match status" value="1"/>
</dbReference>
<organism evidence="3 4">
    <name type="scientific">Stylophora pistillata</name>
    <name type="common">Smooth cauliflower coral</name>
    <dbReference type="NCBI Taxonomy" id="50429"/>
    <lineage>
        <taxon>Eukaryota</taxon>
        <taxon>Metazoa</taxon>
        <taxon>Cnidaria</taxon>
        <taxon>Anthozoa</taxon>
        <taxon>Hexacorallia</taxon>
        <taxon>Scleractinia</taxon>
        <taxon>Astrocoeniina</taxon>
        <taxon>Pocilloporidae</taxon>
        <taxon>Stylophora</taxon>
    </lineage>
</organism>
<dbReference type="STRING" id="50429.A0A2B4RA61"/>
<dbReference type="OrthoDB" id="5989916at2759"/>
<accession>A0A2B4RA61</accession>
<dbReference type="Pfam" id="PF03372">
    <property type="entry name" value="Exo_endo_phos"/>
    <property type="match status" value="1"/>
</dbReference>
<dbReference type="Gene3D" id="3.60.10.10">
    <property type="entry name" value="Endonuclease/exonuclease/phosphatase"/>
    <property type="match status" value="1"/>
</dbReference>
<evidence type="ECO:0000313" key="4">
    <source>
        <dbReference type="Proteomes" id="UP000225706"/>
    </source>
</evidence>
<evidence type="ECO:0000259" key="2">
    <source>
        <dbReference type="Pfam" id="PF03372"/>
    </source>
</evidence>
<gene>
    <name evidence="3" type="ORF">AWC38_SpisGene22824</name>
</gene>
<dbReference type="PANTHER" id="PTHR33395:SF22">
    <property type="entry name" value="REVERSE TRANSCRIPTASE DOMAIN-CONTAINING PROTEIN"/>
    <property type="match status" value="1"/>
</dbReference>
<keyword evidence="4" id="KW-1185">Reference proteome</keyword>
<dbReference type="GO" id="GO:0003824">
    <property type="term" value="F:catalytic activity"/>
    <property type="evidence" value="ECO:0007669"/>
    <property type="project" value="InterPro"/>
</dbReference>
<protein>
    <recommendedName>
        <fullName evidence="2">Endonuclease/exonuclease/phosphatase domain-containing protein</fullName>
    </recommendedName>
</protein>
<dbReference type="GO" id="GO:0031012">
    <property type="term" value="C:extracellular matrix"/>
    <property type="evidence" value="ECO:0007669"/>
    <property type="project" value="TreeGrafter"/>
</dbReference>
<feature type="signal peptide" evidence="1">
    <location>
        <begin position="1"/>
        <end position="28"/>
    </location>
</feature>
<keyword evidence="1" id="KW-0732">Signal</keyword>
<feature type="chain" id="PRO_5013310194" description="Endonuclease/exonuclease/phosphatase domain-containing protein" evidence="1">
    <location>
        <begin position="29"/>
        <end position="437"/>
    </location>
</feature>
<dbReference type="Proteomes" id="UP000225706">
    <property type="component" value="Unassembled WGS sequence"/>
</dbReference>
<sequence>MAVGCGLMWLQSPLKFFTFLLLLASVHFLNWDGVSVNQLPAESFSVQYAFHGFNPSRIESSMRPNTRRKHYLSNRFPYATDNSRNFQLTRRVILSGDVEANPGPNEDIAQRKSKQINVQCKGKTNVGLKICEWNINRLIDSKFEQIRHFLTSSHPEIDVLFLIETFLKPKVPDSVFEIPGYVMYRKDRPGVKHGGGILAYVNFRLKENRRIDLEEKEIETLWLDIFPFNSKRPLLVGALYRPPSSNVDIDSRIEKNIENAYLQNRETIIVGDFNINYLDHAYNSHRLAKALKNMALNQVISSVTRPKSGTCLDHCYTSHPAFIVKTSVLNIGLADHLPLIIQRKYAKQRRDCESEHTTISYRETKNLNLDELLQSLERIPWDTAFVFEDIDDILNALESMLNEHQFNRLQMVQEATARTTVEIVKFEHITPALIDLH</sequence>
<name>A0A2B4RA61_STYPI</name>
<dbReference type="EMBL" id="LSMT01001064">
    <property type="protein sequence ID" value="PFX13122.1"/>
    <property type="molecule type" value="Genomic_DNA"/>
</dbReference>
<feature type="domain" description="Endonuclease/exonuclease/phosphatase" evidence="2">
    <location>
        <begin position="133"/>
        <end position="336"/>
    </location>
</feature>
<reference evidence="4" key="1">
    <citation type="journal article" date="2017" name="bioRxiv">
        <title>Comparative analysis of the genomes of Stylophora pistillata and Acropora digitifera provides evidence for extensive differences between species of corals.</title>
        <authorList>
            <person name="Voolstra C.R."/>
            <person name="Li Y."/>
            <person name="Liew Y.J."/>
            <person name="Baumgarten S."/>
            <person name="Zoccola D."/>
            <person name="Flot J.-F."/>
            <person name="Tambutte S."/>
            <person name="Allemand D."/>
            <person name="Aranda M."/>
        </authorList>
    </citation>
    <scope>NUCLEOTIDE SEQUENCE [LARGE SCALE GENOMIC DNA]</scope>
</reference>
<evidence type="ECO:0000256" key="1">
    <source>
        <dbReference type="SAM" id="SignalP"/>
    </source>
</evidence>
<proteinExistence type="predicted"/>
<comment type="caution">
    <text evidence="3">The sequence shown here is derived from an EMBL/GenBank/DDBJ whole genome shotgun (WGS) entry which is preliminary data.</text>
</comment>
<dbReference type="AlphaFoldDB" id="A0A2B4RA61"/>
<evidence type="ECO:0000313" key="3">
    <source>
        <dbReference type="EMBL" id="PFX13122.1"/>
    </source>
</evidence>